<gene>
    <name evidence="3" type="ORF">BGZ70_002150</name>
</gene>
<evidence type="ECO:0000256" key="2">
    <source>
        <dbReference type="SAM" id="SignalP"/>
    </source>
</evidence>
<sequence>MLLQSSSLAAVVLSSIVLVGYLAPVTEAHSWLECVNWQFHNPDKKDWSDKGGECLGYARRFPLGHKFASMDSSPARHYQQDNKNPNNALPCSDGDQGEEPGMDETLAEPRDAAYNRKGWGKMTVTKVGDEICLRWPAKTHGNEDSVVMVAISKNANGKDPTQKGFNSNIVAKLKFGNCSGSGGKDNTACGGCFPVPVRASGDYVLQWRWELNEDEFYTSCADLRIGSK</sequence>
<keyword evidence="2" id="KW-0732">Signal</keyword>
<evidence type="ECO:0000256" key="1">
    <source>
        <dbReference type="SAM" id="MobiDB-lite"/>
    </source>
</evidence>
<feature type="signal peptide" evidence="2">
    <location>
        <begin position="1"/>
        <end position="28"/>
    </location>
</feature>
<dbReference type="AlphaFoldDB" id="A0A9P6IV16"/>
<comment type="caution">
    <text evidence="3">The sequence shown here is derived from an EMBL/GenBank/DDBJ whole genome shotgun (WGS) entry which is preliminary data.</text>
</comment>
<dbReference type="EMBL" id="JAAAHY010001509">
    <property type="protein sequence ID" value="KAF9948597.1"/>
    <property type="molecule type" value="Genomic_DNA"/>
</dbReference>
<dbReference type="PANTHER" id="PTHR35559">
    <property type="entry name" value="CHITIN-BINDING TYPE-4 DOMAIN-CONTAINING PROTEIN"/>
    <property type="match status" value="1"/>
</dbReference>
<evidence type="ECO:0000313" key="4">
    <source>
        <dbReference type="Proteomes" id="UP000738359"/>
    </source>
</evidence>
<keyword evidence="4" id="KW-1185">Reference proteome</keyword>
<dbReference type="OrthoDB" id="2360908at2759"/>
<feature type="compositionally biased region" description="Acidic residues" evidence="1">
    <location>
        <begin position="95"/>
        <end position="104"/>
    </location>
</feature>
<organism evidence="3 4">
    <name type="scientific">Mortierella alpina</name>
    <name type="common">Oleaginous fungus</name>
    <name type="synonym">Mortierella renispora</name>
    <dbReference type="NCBI Taxonomy" id="64518"/>
    <lineage>
        <taxon>Eukaryota</taxon>
        <taxon>Fungi</taxon>
        <taxon>Fungi incertae sedis</taxon>
        <taxon>Mucoromycota</taxon>
        <taxon>Mortierellomycotina</taxon>
        <taxon>Mortierellomycetes</taxon>
        <taxon>Mortierellales</taxon>
        <taxon>Mortierellaceae</taxon>
        <taxon>Mortierella</taxon>
    </lineage>
</organism>
<feature type="region of interest" description="Disordered" evidence="1">
    <location>
        <begin position="71"/>
        <end position="104"/>
    </location>
</feature>
<evidence type="ECO:0008006" key="5">
    <source>
        <dbReference type="Google" id="ProtNLM"/>
    </source>
</evidence>
<name>A0A9P6IV16_MORAP</name>
<proteinExistence type="predicted"/>
<evidence type="ECO:0000313" key="3">
    <source>
        <dbReference type="EMBL" id="KAF9948597.1"/>
    </source>
</evidence>
<accession>A0A9P6IV16</accession>
<reference evidence="3" key="1">
    <citation type="journal article" date="2020" name="Fungal Divers.">
        <title>Resolving the Mortierellaceae phylogeny through synthesis of multi-gene phylogenetics and phylogenomics.</title>
        <authorList>
            <person name="Vandepol N."/>
            <person name="Liber J."/>
            <person name="Desiro A."/>
            <person name="Na H."/>
            <person name="Kennedy M."/>
            <person name="Barry K."/>
            <person name="Grigoriev I.V."/>
            <person name="Miller A.N."/>
            <person name="O'Donnell K."/>
            <person name="Stajich J.E."/>
            <person name="Bonito G."/>
        </authorList>
    </citation>
    <scope>NUCLEOTIDE SEQUENCE</scope>
    <source>
        <strain evidence="3">CK1249</strain>
    </source>
</reference>
<feature type="chain" id="PRO_5040420404" description="Secreted protein" evidence="2">
    <location>
        <begin position="29"/>
        <end position="228"/>
    </location>
</feature>
<dbReference type="PANTHER" id="PTHR35559:SF1">
    <property type="entry name" value="CHITIN-BINDING TYPE-4 DOMAIN-CONTAINING PROTEIN"/>
    <property type="match status" value="1"/>
</dbReference>
<dbReference type="Proteomes" id="UP000738359">
    <property type="component" value="Unassembled WGS sequence"/>
</dbReference>
<protein>
    <recommendedName>
        <fullName evidence="5">Secreted protein</fullName>
    </recommendedName>
</protein>